<keyword evidence="3" id="KW-1185">Reference proteome</keyword>
<reference evidence="3" key="1">
    <citation type="submission" date="2017-01" db="EMBL/GenBank/DDBJ databases">
        <authorList>
            <person name="Varghese N."/>
            <person name="Submissions S."/>
        </authorList>
    </citation>
    <scope>NUCLEOTIDE SEQUENCE [LARGE SCALE GENOMIC DNA]</scope>
    <source>
        <strain evidence="3">DSM 21054</strain>
    </source>
</reference>
<feature type="region of interest" description="Disordered" evidence="1">
    <location>
        <begin position="18"/>
        <end position="50"/>
    </location>
</feature>
<organism evidence="2 3">
    <name type="scientific">Filimonas lacunae</name>
    <dbReference type="NCBI Taxonomy" id="477680"/>
    <lineage>
        <taxon>Bacteria</taxon>
        <taxon>Pseudomonadati</taxon>
        <taxon>Bacteroidota</taxon>
        <taxon>Chitinophagia</taxon>
        <taxon>Chitinophagales</taxon>
        <taxon>Chitinophagaceae</taxon>
        <taxon>Filimonas</taxon>
    </lineage>
</organism>
<dbReference type="AlphaFoldDB" id="A0A1N7QWE0"/>
<protein>
    <submittedName>
        <fullName evidence="2">Uncharacterized protein</fullName>
    </submittedName>
</protein>
<name>A0A1N7QWE0_9BACT</name>
<dbReference type="Proteomes" id="UP000186917">
    <property type="component" value="Unassembled WGS sequence"/>
</dbReference>
<dbReference type="EMBL" id="FTOR01000007">
    <property type="protein sequence ID" value="SIT27175.1"/>
    <property type="molecule type" value="Genomic_DNA"/>
</dbReference>
<sequence length="50" mass="5592">MAQRLHIIANRVDVGMKNKKDRIEKKASGSKTSYSSAHLNSEKPHISNSQ</sequence>
<dbReference type="STRING" id="477680.SAMN05421788_107160"/>
<evidence type="ECO:0000313" key="2">
    <source>
        <dbReference type="EMBL" id="SIT27175.1"/>
    </source>
</evidence>
<proteinExistence type="predicted"/>
<evidence type="ECO:0000313" key="3">
    <source>
        <dbReference type="Proteomes" id="UP000186917"/>
    </source>
</evidence>
<feature type="compositionally biased region" description="Basic and acidic residues" evidence="1">
    <location>
        <begin position="40"/>
        <end position="50"/>
    </location>
</feature>
<feature type="compositionally biased region" description="Polar residues" evidence="1">
    <location>
        <begin position="29"/>
        <end position="39"/>
    </location>
</feature>
<evidence type="ECO:0000256" key="1">
    <source>
        <dbReference type="SAM" id="MobiDB-lite"/>
    </source>
</evidence>
<accession>A0A1N7QWE0</accession>
<gene>
    <name evidence="2" type="ORF">SAMN05421788_107160</name>
</gene>
<feature type="compositionally biased region" description="Basic and acidic residues" evidence="1">
    <location>
        <begin position="18"/>
        <end position="27"/>
    </location>
</feature>